<dbReference type="EMBL" id="HBIN01011038">
    <property type="protein sequence ID" value="CAE0438023.1"/>
    <property type="molecule type" value="Transcribed_RNA"/>
</dbReference>
<organism evidence="2">
    <name type="scientific">Aplanochytrium stocchinoi</name>
    <dbReference type="NCBI Taxonomy" id="215587"/>
    <lineage>
        <taxon>Eukaryota</taxon>
        <taxon>Sar</taxon>
        <taxon>Stramenopiles</taxon>
        <taxon>Bigyra</taxon>
        <taxon>Labyrinthulomycetes</taxon>
        <taxon>Thraustochytrida</taxon>
        <taxon>Thraustochytriidae</taxon>
        <taxon>Aplanochytrium</taxon>
    </lineage>
</organism>
<dbReference type="Gene3D" id="3.30.530.20">
    <property type="match status" value="1"/>
</dbReference>
<sequence>MVGFITKKSRALLEEFDEAFSEAQILKCNRLVTVLERKAAKKSEAPRIDTEYGEYAEPGLHKELHSRKKEIAECRSDFARVQQLKAALTAEEGWVNNKKEKNGHSIYYKKMSDSDLIMTKSHTFFECETKDIPELMIKLIALFYETDLMTEYFPRRFMESHTMLHQVSRFSKITRIVLNFGRFVPVSKRTTMVIAKGFDLREEDSIMMTYETKKGDSLNEEMNSNIHQFTRHSKRRSKESKMVEFFLRGCGFMVLVPGGVVFKHMSFFDLKFDFMPVFLMNLISSGIYAYEFADGIKKSVERFAGTEWAKRVAENPAFYEDLRGRVEGFVEEGQDLYAEFSSVEKYFEENRNVVDMKKLLGLK</sequence>
<name>A0A7S3LRX7_9STRA</name>
<reference evidence="2" key="1">
    <citation type="submission" date="2021-01" db="EMBL/GenBank/DDBJ databases">
        <authorList>
            <person name="Corre E."/>
            <person name="Pelletier E."/>
            <person name="Niang G."/>
            <person name="Scheremetjew M."/>
            <person name="Finn R."/>
            <person name="Kale V."/>
            <person name="Holt S."/>
            <person name="Cochrane G."/>
            <person name="Meng A."/>
            <person name="Brown T."/>
            <person name="Cohen L."/>
        </authorList>
    </citation>
    <scope>NUCLEOTIDE SEQUENCE</scope>
    <source>
        <strain evidence="2">GSBS06</strain>
    </source>
</reference>
<dbReference type="InterPro" id="IPR023393">
    <property type="entry name" value="START-like_dom_sf"/>
</dbReference>
<evidence type="ECO:0000256" key="1">
    <source>
        <dbReference type="SAM" id="Phobius"/>
    </source>
</evidence>
<protein>
    <submittedName>
        <fullName evidence="2">Uncharacterized protein</fullName>
    </submittedName>
</protein>
<keyword evidence="1" id="KW-0812">Transmembrane</keyword>
<feature type="transmembrane region" description="Helical" evidence="1">
    <location>
        <begin position="274"/>
        <end position="293"/>
    </location>
</feature>
<proteinExistence type="predicted"/>
<keyword evidence="1" id="KW-0472">Membrane</keyword>
<keyword evidence="1" id="KW-1133">Transmembrane helix</keyword>
<feature type="transmembrane region" description="Helical" evidence="1">
    <location>
        <begin position="245"/>
        <end position="262"/>
    </location>
</feature>
<dbReference type="SUPFAM" id="SSF55961">
    <property type="entry name" value="Bet v1-like"/>
    <property type="match status" value="1"/>
</dbReference>
<dbReference type="AlphaFoldDB" id="A0A7S3LRX7"/>
<gene>
    <name evidence="2" type="ORF">ASTO00021_LOCUS8275</name>
</gene>
<accession>A0A7S3LRX7</accession>
<evidence type="ECO:0000313" key="2">
    <source>
        <dbReference type="EMBL" id="CAE0438023.1"/>
    </source>
</evidence>